<feature type="domain" description="Tim10-like" evidence="2">
    <location>
        <begin position="122"/>
        <end position="182"/>
    </location>
</feature>
<dbReference type="InterPro" id="IPR035427">
    <property type="entry name" value="Tim10-like_dom_sf"/>
</dbReference>
<feature type="compositionally biased region" description="Basic residues" evidence="1">
    <location>
        <begin position="19"/>
        <end position="35"/>
    </location>
</feature>
<dbReference type="Ensembl" id="ENSTMTT00000010701.1">
    <property type="protein sequence ID" value="ENSTMTP00000010351.1"/>
    <property type="gene ID" value="ENSTMTG00000007547.1"/>
</dbReference>
<feature type="region of interest" description="Disordered" evidence="1">
    <location>
        <begin position="1"/>
        <end position="87"/>
    </location>
</feature>
<sequence>PRSPGPGQPHGGAGLSPPRPRHSPSPRPRGRHRPPRTSSAAILPSDPPPPPRPQGRHGHPEAETDPRWSGGSRVGPVREGLAPSLPVPPVKVTAAGLAFPMAELGGPDGGRDPAASELQRLVAAEQQRAQFTAQVHNFMDVCWDKCVDKPGSKLDSRTEGCLASCVDRFIDTTLSITNRFAQIVQKGGH</sequence>
<evidence type="ECO:0000259" key="2">
    <source>
        <dbReference type="Pfam" id="PF02953"/>
    </source>
</evidence>
<evidence type="ECO:0000313" key="4">
    <source>
        <dbReference type="Proteomes" id="UP000472274"/>
    </source>
</evidence>
<name>A0A674ILL6_9SAUR</name>
<reference evidence="3" key="2">
    <citation type="submission" date="2025-09" db="UniProtKB">
        <authorList>
            <consortium name="Ensembl"/>
        </authorList>
    </citation>
    <scope>IDENTIFICATION</scope>
</reference>
<proteinExistence type="predicted"/>
<evidence type="ECO:0000256" key="1">
    <source>
        <dbReference type="SAM" id="MobiDB-lite"/>
    </source>
</evidence>
<dbReference type="Pfam" id="PF02953">
    <property type="entry name" value="zf-Tim10_DDP"/>
    <property type="match status" value="1"/>
</dbReference>
<evidence type="ECO:0000313" key="3">
    <source>
        <dbReference type="Ensembl" id="ENSTMTP00000010351.1"/>
    </source>
</evidence>
<dbReference type="SUPFAM" id="SSF144122">
    <property type="entry name" value="Tim10-like"/>
    <property type="match status" value="1"/>
</dbReference>
<protein>
    <submittedName>
        <fullName evidence="3">Translocase of inner mitochondrial membrane 8 homolog B</fullName>
    </submittedName>
</protein>
<dbReference type="InParanoid" id="A0A674ILL6"/>
<dbReference type="InterPro" id="IPR004217">
    <property type="entry name" value="Tim10-like"/>
</dbReference>
<reference evidence="3" key="1">
    <citation type="submission" date="2025-08" db="UniProtKB">
        <authorList>
            <consortium name="Ensembl"/>
        </authorList>
    </citation>
    <scope>IDENTIFICATION</scope>
</reference>
<organism evidence="3 4">
    <name type="scientific">Terrapene triunguis</name>
    <name type="common">Three-toed box turtle</name>
    <dbReference type="NCBI Taxonomy" id="2587831"/>
    <lineage>
        <taxon>Eukaryota</taxon>
        <taxon>Metazoa</taxon>
        <taxon>Chordata</taxon>
        <taxon>Craniata</taxon>
        <taxon>Vertebrata</taxon>
        <taxon>Euteleostomi</taxon>
        <taxon>Archelosauria</taxon>
        <taxon>Testudinata</taxon>
        <taxon>Testudines</taxon>
        <taxon>Cryptodira</taxon>
        <taxon>Durocryptodira</taxon>
        <taxon>Testudinoidea</taxon>
        <taxon>Emydidae</taxon>
        <taxon>Terrapene</taxon>
    </lineage>
</organism>
<gene>
    <name evidence="3" type="primary">TIMM8B</name>
</gene>
<dbReference type="Proteomes" id="UP000472274">
    <property type="component" value="Unplaced"/>
</dbReference>
<keyword evidence="4" id="KW-1185">Reference proteome</keyword>
<dbReference type="AlphaFoldDB" id="A0A674ILL6"/>
<dbReference type="Gene3D" id="1.10.287.810">
    <property type="entry name" value="Mitochondrial import inner membrane translocase subunit tim13 like domains"/>
    <property type="match status" value="1"/>
</dbReference>
<dbReference type="GeneTree" id="ENSGT00940000155479"/>
<accession>A0A674ILL6</accession>